<sequence>MGLEDSGEAELGADQVKLRPCALSQSDQDALAKIVGPEYMRTADRDRLLRAGGKSTPDMLRRKDTGIQDAPDAVLLPGDDQAVAEILRYCSDQGIAIVPFGAAPT</sequence>
<dbReference type="Gene3D" id="3.30.43.10">
    <property type="entry name" value="Uridine Diphospho-n-acetylenolpyruvylglucosamine Reductase, domain 2"/>
    <property type="match status" value="1"/>
</dbReference>
<dbReference type="SUPFAM" id="SSF56176">
    <property type="entry name" value="FAD-binding/transporter-associated domain-like"/>
    <property type="match status" value="1"/>
</dbReference>
<dbReference type="InterPro" id="IPR016167">
    <property type="entry name" value="FAD-bd_PCMH_sub1"/>
</dbReference>
<keyword evidence="3" id="KW-1185">Reference proteome</keyword>
<protein>
    <submittedName>
        <fullName evidence="2">Alkylglycerone-phosphate synthase domain protein</fullName>
    </submittedName>
</protein>
<dbReference type="EMBL" id="JAOL01000089">
    <property type="protein sequence ID" value="EUA91391.1"/>
    <property type="molecule type" value="Genomic_DNA"/>
</dbReference>
<reference evidence="2 3" key="1">
    <citation type="submission" date="2014-01" db="EMBL/GenBank/DDBJ databases">
        <authorList>
            <person name="Dobos K."/>
            <person name="Lenaerts A."/>
            <person name="Ordway D."/>
            <person name="DeGroote M.A."/>
            <person name="Parker T."/>
            <person name="Sizemore C."/>
            <person name="Tallon L.J."/>
            <person name="Sadzewicz L.K."/>
            <person name="Sengamalay N."/>
            <person name="Fraser C.M."/>
            <person name="Hine E."/>
            <person name="Shefchek K.A."/>
            <person name="Das S.P."/>
            <person name="Tettelin H."/>
        </authorList>
    </citation>
    <scope>NUCLEOTIDE SEQUENCE [LARGE SCALE GENOMIC DNA]</scope>
    <source>
        <strain evidence="2 3">Harvey</strain>
    </source>
</reference>
<gene>
    <name evidence="2" type="ORF">I551_2102</name>
</gene>
<dbReference type="InterPro" id="IPR036318">
    <property type="entry name" value="FAD-bd_PCMH-like_sf"/>
</dbReference>
<proteinExistence type="predicted"/>
<keyword evidence="1" id="KW-0560">Oxidoreductase</keyword>
<name>A0ABN0R2E8_MYCUL</name>
<dbReference type="Proteomes" id="UP000020681">
    <property type="component" value="Unassembled WGS sequence"/>
</dbReference>
<organism evidence="2 3">
    <name type="scientific">Mycobacterium ulcerans str. Harvey</name>
    <dbReference type="NCBI Taxonomy" id="1299332"/>
    <lineage>
        <taxon>Bacteria</taxon>
        <taxon>Bacillati</taxon>
        <taxon>Actinomycetota</taxon>
        <taxon>Actinomycetes</taxon>
        <taxon>Mycobacteriales</taxon>
        <taxon>Mycobacteriaceae</taxon>
        <taxon>Mycobacterium</taxon>
        <taxon>Mycobacterium ulcerans group</taxon>
    </lineage>
</organism>
<evidence type="ECO:0000313" key="2">
    <source>
        <dbReference type="EMBL" id="EUA91391.1"/>
    </source>
</evidence>
<evidence type="ECO:0000313" key="3">
    <source>
        <dbReference type="Proteomes" id="UP000020681"/>
    </source>
</evidence>
<accession>A0ABN0R2E8</accession>
<evidence type="ECO:0000256" key="1">
    <source>
        <dbReference type="ARBA" id="ARBA00023002"/>
    </source>
</evidence>
<comment type="caution">
    <text evidence="2">The sequence shown here is derived from an EMBL/GenBank/DDBJ whole genome shotgun (WGS) entry which is preliminary data.</text>
</comment>